<proteinExistence type="predicted"/>
<gene>
    <name evidence="1" type="ordered locus">CP_0558</name>
</gene>
<reference evidence="1 2" key="1">
    <citation type="journal article" date="2000" name="Nucleic Acids Res.">
        <title>Genome sequences of Chlamydia trachomatis MoPn and Chlamydia pneumoniae AR39.</title>
        <authorList>
            <person name="Read T.D."/>
            <person name="Brunham R.C."/>
            <person name="Shen C."/>
            <person name="Gill S.R."/>
            <person name="Heidelberg J.F."/>
            <person name="White O."/>
            <person name="Hickey E.K."/>
            <person name="Peterson J.D."/>
            <person name="Utterback T.R."/>
            <person name="Berry K.J."/>
            <person name="Bass S."/>
            <person name="Linher K.D."/>
            <person name="Weidman J.F."/>
            <person name="Khouri H.M."/>
            <person name="Craven B."/>
            <person name="Bowman C."/>
            <person name="Dodson R.J."/>
            <person name="Gwinn M.L."/>
            <person name="Nelson W.C."/>
            <person name="DeBoy R.T."/>
            <person name="Kolonay J.F."/>
            <person name="McClarty G."/>
            <person name="Salzberg S.L."/>
            <person name="Eisen J.A."/>
            <person name="Fraser C.M."/>
        </authorList>
    </citation>
    <scope>NUCLEOTIDE SEQUENCE [LARGE SCALE GENOMIC DNA]</scope>
    <source>
        <strain evidence="1 2">AR39</strain>
    </source>
</reference>
<accession>Q9K246</accession>
<evidence type="ECO:0000313" key="1">
    <source>
        <dbReference type="EMBL" id="AAF38378.1"/>
    </source>
</evidence>
<evidence type="ECO:0000313" key="2">
    <source>
        <dbReference type="Proteomes" id="UP000000583"/>
    </source>
</evidence>
<dbReference type="AlphaFoldDB" id="Q9K246"/>
<dbReference type="KEGG" id="cpa:CP_0558"/>
<dbReference type="Proteomes" id="UP000000583">
    <property type="component" value="Chromosome"/>
</dbReference>
<protein>
    <submittedName>
        <fullName evidence="1">Uncharacterized protein</fullName>
    </submittedName>
</protein>
<organism evidence="1 2">
    <name type="scientific">Chlamydia pneumoniae</name>
    <name type="common">Chlamydophila pneumoniae</name>
    <dbReference type="NCBI Taxonomy" id="83558"/>
    <lineage>
        <taxon>Bacteria</taxon>
        <taxon>Pseudomonadati</taxon>
        <taxon>Chlamydiota</taxon>
        <taxon>Chlamydiia</taxon>
        <taxon>Chlamydiales</taxon>
        <taxon>Chlamydiaceae</taxon>
        <taxon>Chlamydia/Chlamydophila group</taxon>
        <taxon>Chlamydia</taxon>
    </lineage>
</organism>
<dbReference type="EMBL" id="AE002161">
    <property type="protein sequence ID" value="AAF38378.1"/>
    <property type="molecule type" value="Genomic_DNA"/>
</dbReference>
<name>Q9K246_CHLPN</name>
<dbReference type="PIR" id="E81565">
    <property type="entry name" value="E81565"/>
</dbReference>
<sequence length="41" mass="4941">MAIRKESVDQPRTFDKLPAYRILSPLNKVFYKETFILINKR</sequence>